<feature type="compositionally biased region" description="Low complexity" evidence="1">
    <location>
        <begin position="288"/>
        <end position="302"/>
    </location>
</feature>
<gene>
    <name evidence="3" type="ORF">ACFP3J_05100</name>
</gene>
<dbReference type="InterPro" id="IPR009100">
    <property type="entry name" value="AcylCoA_DH/oxidase_NM_dom_sf"/>
</dbReference>
<accession>A0ABW0W9I3</accession>
<dbReference type="InterPro" id="IPR046373">
    <property type="entry name" value="Acyl-CoA_Oxase/DH_mid-dom_sf"/>
</dbReference>
<dbReference type="InterPro" id="IPR013786">
    <property type="entry name" value="AcylCoA_DH/ox_N"/>
</dbReference>
<name>A0ABW0W9I3_STRNO</name>
<dbReference type="Gene3D" id="1.10.540.10">
    <property type="entry name" value="Acyl-CoA dehydrogenase/oxidase, N-terminal domain"/>
    <property type="match status" value="1"/>
</dbReference>
<organism evidence="3 4">
    <name type="scientific">Streptomyces nogalater</name>
    <dbReference type="NCBI Taxonomy" id="38314"/>
    <lineage>
        <taxon>Bacteria</taxon>
        <taxon>Bacillati</taxon>
        <taxon>Actinomycetota</taxon>
        <taxon>Actinomycetes</taxon>
        <taxon>Kitasatosporales</taxon>
        <taxon>Streptomycetaceae</taxon>
        <taxon>Streptomyces</taxon>
    </lineage>
</organism>
<protein>
    <submittedName>
        <fullName evidence="3">Acyl-CoA dehydrogenase family protein</fullName>
    </submittedName>
</protein>
<dbReference type="EMBL" id="JBHSOE010000005">
    <property type="protein sequence ID" value="MFC5654870.1"/>
    <property type="molecule type" value="Genomic_DNA"/>
</dbReference>
<sequence length="387" mass="40778">MDLTAHPLVVRARRLAADLLVPEAERVDQEGVPAGHIEAVKRSGLLGVAAPADHGGAGAPPSVAREVAEILAGACGATWFVQTQHHTPVQTLVRGEHPVRERLLGPLSRGQLLAGVAYAHLRSYPRRPVRVRPERGGWRFDGTVPWYTGWGLNDVMLLAGVTDSAEVLFAFTEAREQPGLRASEPMRLAALTAARTVSLELDGLWLPEEAVALRTPYDRWAAGDRVRTLHTGPAVFGVTQAALALLDADTAAPLRARLAGIRHRAYELADAPPPQGWTGRPATGTRGSGAAAESPAPEAGTGARPGAVDAWAGERLAVRAEAYELLRTATTTAVVAGGGRAMALTSRAQRLAREGLFLLVQGQTAETREAHLRALAGAPAQAGEPST</sequence>
<feature type="region of interest" description="Disordered" evidence="1">
    <location>
        <begin position="270"/>
        <end position="305"/>
    </location>
</feature>
<feature type="domain" description="Acyl-CoA dehydrogenase/oxidase N-terminal" evidence="2">
    <location>
        <begin position="11"/>
        <end position="110"/>
    </location>
</feature>
<evidence type="ECO:0000259" key="2">
    <source>
        <dbReference type="Pfam" id="PF02771"/>
    </source>
</evidence>
<dbReference type="Proteomes" id="UP001596065">
    <property type="component" value="Unassembled WGS sequence"/>
</dbReference>
<dbReference type="RefSeq" id="WP_344353610.1">
    <property type="nucleotide sequence ID" value="NZ_BAAASM010000075.1"/>
</dbReference>
<dbReference type="SUPFAM" id="SSF56645">
    <property type="entry name" value="Acyl-CoA dehydrogenase NM domain-like"/>
    <property type="match status" value="1"/>
</dbReference>
<dbReference type="InterPro" id="IPR037069">
    <property type="entry name" value="AcylCoA_DH/ox_N_sf"/>
</dbReference>
<evidence type="ECO:0000313" key="3">
    <source>
        <dbReference type="EMBL" id="MFC5654870.1"/>
    </source>
</evidence>
<proteinExistence type="predicted"/>
<evidence type="ECO:0000313" key="4">
    <source>
        <dbReference type="Proteomes" id="UP001596065"/>
    </source>
</evidence>
<dbReference type="Gene3D" id="2.40.110.10">
    <property type="entry name" value="Butyryl-CoA Dehydrogenase, subunit A, domain 2"/>
    <property type="match status" value="1"/>
</dbReference>
<reference evidence="4" key="1">
    <citation type="journal article" date="2019" name="Int. J. Syst. Evol. Microbiol.">
        <title>The Global Catalogue of Microorganisms (GCM) 10K type strain sequencing project: providing services to taxonomists for standard genome sequencing and annotation.</title>
        <authorList>
            <consortium name="The Broad Institute Genomics Platform"/>
            <consortium name="The Broad Institute Genome Sequencing Center for Infectious Disease"/>
            <person name="Wu L."/>
            <person name="Ma J."/>
        </authorList>
    </citation>
    <scope>NUCLEOTIDE SEQUENCE [LARGE SCALE GENOMIC DNA]</scope>
    <source>
        <strain evidence="4">KCTC 5701</strain>
    </source>
</reference>
<keyword evidence="4" id="KW-1185">Reference proteome</keyword>
<evidence type="ECO:0000256" key="1">
    <source>
        <dbReference type="SAM" id="MobiDB-lite"/>
    </source>
</evidence>
<comment type="caution">
    <text evidence="3">The sequence shown here is derived from an EMBL/GenBank/DDBJ whole genome shotgun (WGS) entry which is preliminary data.</text>
</comment>
<dbReference type="Pfam" id="PF02771">
    <property type="entry name" value="Acyl-CoA_dh_N"/>
    <property type="match status" value="1"/>
</dbReference>